<comment type="similarity">
    <text evidence="1 3">Belongs to the short-chain dehydrogenases/reductases (SDR) family.</text>
</comment>
<dbReference type="PANTHER" id="PTHR44196:SF1">
    <property type="entry name" value="DEHYDROGENASE_REDUCTASE SDR FAMILY MEMBER 7B"/>
    <property type="match status" value="1"/>
</dbReference>
<evidence type="ECO:0000313" key="6">
    <source>
        <dbReference type="Proteomes" id="UP000018680"/>
    </source>
</evidence>
<evidence type="ECO:0000256" key="2">
    <source>
        <dbReference type="ARBA" id="ARBA00023002"/>
    </source>
</evidence>
<evidence type="ECO:0000259" key="4">
    <source>
        <dbReference type="SMART" id="SM00822"/>
    </source>
</evidence>
<organism evidence="5 6">
    <name type="scientific">Salinispira pacifica</name>
    <dbReference type="NCBI Taxonomy" id="1307761"/>
    <lineage>
        <taxon>Bacteria</taxon>
        <taxon>Pseudomonadati</taxon>
        <taxon>Spirochaetota</taxon>
        <taxon>Spirochaetia</taxon>
        <taxon>Spirochaetales</taxon>
        <taxon>Spirochaetaceae</taxon>
        <taxon>Salinispira</taxon>
    </lineage>
</organism>
<dbReference type="InterPro" id="IPR020904">
    <property type="entry name" value="Sc_DH/Rdtase_CS"/>
</dbReference>
<protein>
    <submittedName>
        <fullName evidence="5">3-oxoacyl-[acyl-carrier protein] reductase</fullName>
        <ecNumber evidence="5">1.1.1.100</ecNumber>
    </submittedName>
</protein>
<dbReference type="InterPro" id="IPR002347">
    <property type="entry name" value="SDR_fam"/>
</dbReference>
<dbReference type="SMART" id="SM00822">
    <property type="entry name" value="PKS_KR"/>
    <property type="match status" value="1"/>
</dbReference>
<evidence type="ECO:0000256" key="1">
    <source>
        <dbReference type="ARBA" id="ARBA00006484"/>
    </source>
</evidence>
<evidence type="ECO:0000256" key="3">
    <source>
        <dbReference type="RuleBase" id="RU000363"/>
    </source>
</evidence>
<gene>
    <name evidence="5" type="ORF">L21SP2_3445</name>
</gene>
<name>V5WNT7_9SPIO</name>
<dbReference type="PANTHER" id="PTHR44196">
    <property type="entry name" value="DEHYDROGENASE/REDUCTASE SDR FAMILY MEMBER 7B"/>
    <property type="match status" value="1"/>
</dbReference>
<evidence type="ECO:0000313" key="5">
    <source>
        <dbReference type="EMBL" id="AHC16781.1"/>
    </source>
</evidence>
<dbReference type="PRINTS" id="PR00080">
    <property type="entry name" value="SDRFAMILY"/>
</dbReference>
<dbReference type="InterPro" id="IPR036291">
    <property type="entry name" value="NAD(P)-bd_dom_sf"/>
</dbReference>
<dbReference type="Gene3D" id="3.40.50.720">
    <property type="entry name" value="NAD(P)-binding Rossmann-like Domain"/>
    <property type="match status" value="1"/>
</dbReference>
<dbReference type="PROSITE" id="PS00061">
    <property type="entry name" value="ADH_SHORT"/>
    <property type="match status" value="1"/>
</dbReference>
<dbReference type="EC" id="1.1.1.100" evidence="5"/>
<dbReference type="AlphaFoldDB" id="V5WNT7"/>
<feature type="domain" description="Ketoreductase" evidence="4">
    <location>
        <begin position="28"/>
        <end position="205"/>
    </location>
</feature>
<keyword evidence="2 5" id="KW-0560">Oxidoreductase</keyword>
<dbReference type="STRING" id="1307761.L21SP2_3445"/>
<dbReference type="HOGENOM" id="CLU_010194_2_1_12"/>
<dbReference type="Pfam" id="PF00106">
    <property type="entry name" value="adh_short"/>
    <property type="match status" value="1"/>
</dbReference>
<dbReference type="GO" id="GO:0016020">
    <property type="term" value="C:membrane"/>
    <property type="evidence" value="ECO:0007669"/>
    <property type="project" value="TreeGrafter"/>
</dbReference>
<dbReference type="GO" id="GO:0004316">
    <property type="term" value="F:3-oxoacyl-[acyl-carrier-protein] reductase (NADPH) activity"/>
    <property type="evidence" value="ECO:0007669"/>
    <property type="project" value="UniProtKB-EC"/>
</dbReference>
<dbReference type="Proteomes" id="UP000018680">
    <property type="component" value="Chromosome"/>
</dbReference>
<accession>V5WNT7</accession>
<proteinExistence type="inferred from homology"/>
<sequence length="295" mass="32437">MTRKGAESQENEMNHQIKSTQQDYFRGKVALVTGGGKGIGREIARLFGAAGCRVAITGRDPDALDRTAQEFRKNGIEILTVSGDVSRVDDCRRVISRCVDGYGQLDILVNNAGMTMRGMFRDISLELFHGIMDVNFRGTVNMTKLSLDELEKSGGSVIFISSLAGLKGLPGVSPYCSSKMALTALGESLRSEYGGRVHFGTLYVSFTENDPEKTMYNENGELIPLKRDKTASSQNDVARSVLRLVHKRRRYAVMTAGGKLIKLVYALFPNLAEALITRFAGGSKLYAYDRLDARD</sequence>
<dbReference type="InterPro" id="IPR057326">
    <property type="entry name" value="KR_dom"/>
</dbReference>
<dbReference type="EMBL" id="CP006939">
    <property type="protein sequence ID" value="AHC16781.1"/>
    <property type="molecule type" value="Genomic_DNA"/>
</dbReference>
<reference evidence="5 6" key="1">
    <citation type="journal article" date="2015" name="Stand. Genomic Sci.">
        <title>Complete genome sequence and description of Salinispira pacifica gen. nov., sp. nov., a novel spirochaete isolated form a hypersaline microbial mat.</title>
        <authorList>
            <person name="Ben Hania W."/>
            <person name="Joseph M."/>
            <person name="Schumann P."/>
            <person name="Bunk B."/>
            <person name="Fiebig A."/>
            <person name="Sproer C."/>
            <person name="Klenk H.P."/>
            <person name="Fardeau M.L."/>
            <person name="Spring S."/>
        </authorList>
    </citation>
    <scope>NUCLEOTIDE SEQUENCE [LARGE SCALE GENOMIC DNA]</scope>
    <source>
        <strain evidence="5 6">L21-RPul-D2</strain>
    </source>
</reference>
<dbReference type="PRINTS" id="PR00081">
    <property type="entry name" value="GDHRDH"/>
</dbReference>
<dbReference type="KEGG" id="slr:L21SP2_3445"/>
<keyword evidence="6" id="KW-1185">Reference proteome</keyword>
<dbReference type="SUPFAM" id="SSF51735">
    <property type="entry name" value="NAD(P)-binding Rossmann-fold domains"/>
    <property type="match status" value="1"/>
</dbReference>
<dbReference type="eggNOG" id="COG0300">
    <property type="taxonomic scope" value="Bacteria"/>
</dbReference>